<feature type="signal peptide" evidence="5">
    <location>
        <begin position="1"/>
        <end position="23"/>
    </location>
</feature>
<dbReference type="InterPro" id="IPR001461">
    <property type="entry name" value="Aspartic_peptidase_A1"/>
</dbReference>
<dbReference type="EMBL" id="JARAOO010000009">
    <property type="protein sequence ID" value="KAJ7954943.1"/>
    <property type="molecule type" value="Genomic_DNA"/>
</dbReference>
<dbReference type="KEGG" id="qsa:O6P43_021617"/>
<evidence type="ECO:0000256" key="1">
    <source>
        <dbReference type="ARBA" id="ARBA00004239"/>
    </source>
</evidence>
<dbReference type="InterPro" id="IPR033121">
    <property type="entry name" value="PEPTIDASE_A1"/>
</dbReference>
<comment type="caution">
    <text evidence="7">The sequence shown here is derived from an EMBL/GenBank/DDBJ whole genome shotgun (WGS) entry which is preliminary data.</text>
</comment>
<dbReference type="InterPro" id="IPR021109">
    <property type="entry name" value="Peptidase_aspartic_dom_sf"/>
</dbReference>
<dbReference type="GO" id="GO:0004190">
    <property type="term" value="F:aspartic-type endopeptidase activity"/>
    <property type="evidence" value="ECO:0007669"/>
    <property type="project" value="InterPro"/>
</dbReference>
<dbReference type="AlphaFoldDB" id="A0AAD7PGP0"/>
<evidence type="ECO:0000256" key="3">
    <source>
        <dbReference type="ARBA" id="ARBA00022525"/>
    </source>
</evidence>
<evidence type="ECO:0000256" key="5">
    <source>
        <dbReference type="SAM" id="SignalP"/>
    </source>
</evidence>
<protein>
    <submittedName>
        <fullName evidence="7">Basic 7S globulin-like</fullName>
    </submittedName>
</protein>
<evidence type="ECO:0000313" key="7">
    <source>
        <dbReference type="EMBL" id="KAJ7954943.1"/>
    </source>
</evidence>
<feature type="domain" description="Peptidase A1" evidence="6">
    <location>
        <begin position="46"/>
        <end position="413"/>
    </location>
</feature>
<dbReference type="Gene3D" id="2.40.70.10">
    <property type="entry name" value="Acid Proteases"/>
    <property type="match status" value="2"/>
</dbReference>
<proteinExistence type="inferred from homology"/>
<reference evidence="7" key="1">
    <citation type="journal article" date="2023" name="Science">
        <title>Elucidation of the pathway for biosynthesis of saponin adjuvants from the soapbark tree.</title>
        <authorList>
            <person name="Reed J."/>
            <person name="Orme A."/>
            <person name="El-Demerdash A."/>
            <person name="Owen C."/>
            <person name="Martin L.B.B."/>
            <person name="Misra R.C."/>
            <person name="Kikuchi S."/>
            <person name="Rejzek M."/>
            <person name="Martin A.C."/>
            <person name="Harkess A."/>
            <person name="Leebens-Mack J."/>
            <person name="Louveau T."/>
            <person name="Stephenson M.J."/>
            <person name="Osbourn A."/>
        </authorList>
    </citation>
    <scope>NUCLEOTIDE SEQUENCE</scope>
    <source>
        <strain evidence="7">S10</strain>
    </source>
</reference>
<evidence type="ECO:0000259" key="6">
    <source>
        <dbReference type="PROSITE" id="PS51767"/>
    </source>
</evidence>
<evidence type="ECO:0000256" key="4">
    <source>
        <dbReference type="ARBA" id="ARBA00022729"/>
    </source>
</evidence>
<comment type="similarity">
    <text evidence="2">Belongs to the peptidase A1 family.</text>
</comment>
<dbReference type="GO" id="GO:0006508">
    <property type="term" value="P:proteolysis"/>
    <property type="evidence" value="ECO:0007669"/>
    <property type="project" value="InterPro"/>
</dbReference>
<dbReference type="PANTHER" id="PTHR47965:SF46">
    <property type="entry name" value="BASIC 7S GLOBULIN-LIKE"/>
    <property type="match status" value="1"/>
</dbReference>
<gene>
    <name evidence="7" type="ORF">O6P43_021617</name>
</gene>
<dbReference type="Pfam" id="PF14543">
    <property type="entry name" value="TAXi_N"/>
    <property type="match status" value="1"/>
</dbReference>
<organism evidence="7 8">
    <name type="scientific">Quillaja saponaria</name>
    <name type="common">Soap bark tree</name>
    <dbReference type="NCBI Taxonomy" id="32244"/>
    <lineage>
        <taxon>Eukaryota</taxon>
        <taxon>Viridiplantae</taxon>
        <taxon>Streptophyta</taxon>
        <taxon>Embryophyta</taxon>
        <taxon>Tracheophyta</taxon>
        <taxon>Spermatophyta</taxon>
        <taxon>Magnoliopsida</taxon>
        <taxon>eudicotyledons</taxon>
        <taxon>Gunneridae</taxon>
        <taxon>Pentapetalae</taxon>
        <taxon>rosids</taxon>
        <taxon>fabids</taxon>
        <taxon>Fabales</taxon>
        <taxon>Quillajaceae</taxon>
        <taxon>Quillaja</taxon>
    </lineage>
</organism>
<name>A0AAD7PGP0_QUISA</name>
<dbReference type="SUPFAM" id="SSF50630">
    <property type="entry name" value="Acid proteases"/>
    <property type="match status" value="1"/>
</dbReference>
<dbReference type="PANTHER" id="PTHR47965">
    <property type="entry name" value="ASPARTYL PROTEASE-RELATED"/>
    <property type="match status" value="1"/>
</dbReference>
<feature type="chain" id="PRO_5041967712" evidence="5">
    <location>
        <begin position="24"/>
        <end position="437"/>
    </location>
</feature>
<dbReference type="InterPro" id="IPR032861">
    <property type="entry name" value="TAXi_N"/>
</dbReference>
<dbReference type="InterPro" id="IPR032799">
    <property type="entry name" value="TAXi_C"/>
</dbReference>
<dbReference type="GO" id="GO:0005576">
    <property type="term" value="C:extracellular region"/>
    <property type="evidence" value="ECO:0007669"/>
    <property type="project" value="UniProtKB-SubCell"/>
</dbReference>
<keyword evidence="8" id="KW-1185">Reference proteome</keyword>
<accession>A0AAD7PGP0</accession>
<evidence type="ECO:0000313" key="8">
    <source>
        <dbReference type="Proteomes" id="UP001163823"/>
    </source>
</evidence>
<dbReference type="Pfam" id="PF14541">
    <property type="entry name" value="TAXi_C"/>
    <property type="match status" value="1"/>
</dbReference>
<keyword evidence="3" id="KW-0964">Secreted</keyword>
<sequence length="437" mass="47686">MAFPIHFLLYFLFLCLEHNLCHARSSSNTQTALALTVTKDDSTLQYITKISHGTPPVPTKLVIDLCGPFIWVDCASTYVSSSSIHQIPNRSNQCLRAKIHEDGSKIRLPSPRNPVDEDQSFQLSPENSITGTMARKGELVEDIMAIHSIDSSKKSTITTINHLLFSCAPSLLLNGLASGAKGMLGLGRTMISLPSQISDTFSNHRKFSLCLSSSKGVILLDDLAYVSNFRVKTLRSLTYTPLISNHGHKSSSEYFINVKSIQINGKRLALNTSLLSKGQVGVGGIKLSTIVPYTTMDSSIFATFTKAFVKAAAYMNMTVVEPVAPFGLCFNSKGINSTQVGPNVPVIDLVLQSEMVKWRIYGRNSMVQVREEVMCLGLLDGGLKPTNGIVIGGYQLEETLLQFDFGASMLGFSPSLLTSRSNCSDFDFNGIPKESSF</sequence>
<dbReference type="Proteomes" id="UP001163823">
    <property type="component" value="Chromosome 9"/>
</dbReference>
<comment type="subcellular location">
    <subcellularLocation>
        <location evidence="1">Secreted</location>
        <location evidence="1">Extracellular space</location>
    </subcellularLocation>
</comment>
<dbReference type="FunFam" id="2.40.70.10:FF:000041">
    <property type="entry name" value="Basic 7S globulin"/>
    <property type="match status" value="1"/>
</dbReference>
<dbReference type="PROSITE" id="PS51767">
    <property type="entry name" value="PEPTIDASE_A1"/>
    <property type="match status" value="1"/>
</dbReference>
<evidence type="ECO:0000256" key="2">
    <source>
        <dbReference type="ARBA" id="ARBA00007447"/>
    </source>
</evidence>
<keyword evidence="4 5" id="KW-0732">Signal</keyword>